<feature type="compositionally biased region" description="Low complexity" evidence="1">
    <location>
        <begin position="663"/>
        <end position="681"/>
    </location>
</feature>
<feature type="compositionally biased region" description="Low complexity" evidence="1">
    <location>
        <begin position="1027"/>
        <end position="1039"/>
    </location>
</feature>
<feature type="compositionally biased region" description="Basic and acidic residues" evidence="1">
    <location>
        <begin position="308"/>
        <end position="337"/>
    </location>
</feature>
<organism evidence="2 3">
    <name type="scientific">Sphaerulina musiva (strain SO2202)</name>
    <name type="common">Poplar stem canker fungus</name>
    <name type="synonym">Septoria musiva</name>
    <dbReference type="NCBI Taxonomy" id="692275"/>
    <lineage>
        <taxon>Eukaryota</taxon>
        <taxon>Fungi</taxon>
        <taxon>Dikarya</taxon>
        <taxon>Ascomycota</taxon>
        <taxon>Pezizomycotina</taxon>
        <taxon>Dothideomycetes</taxon>
        <taxon>Dothideomycetidae</taxon>
        <taxon>Mycosphaerellales</taxon>
        <taxon>Mycosphaerellaceae</taxon>
        <taxon>Sphaerulina</taxon>
    </lineage>
</organism>
<name>M3AVB1_SPHMS</name>
<reference evidence="2 3" key="1">
    <citation type="journal article" date="2012" name="PLoS Pathog.">
        <title>Diverse lifestyles and strategies of plant pathogenesis encoded in the genomes of eighteen Dothideomycetes fungi.</title>
        <authorList>
            <person name="Ohm R.A."/>
            <person name="Feau N."/>
            <person name="Henrissat B."/>
            <person name="Schoch C.L."/>
            <person name="Horwitz B.A."/>
            <person name="Barry K.W."/>
            <person name="Condon B.J."/>
            <person name="Copeland A.C."/>
            <person name="Dhillon B."/>
            <person name="Glaser F."/>
            <person name="Hesse C.N."/>
            <person name="Kosti I."/>
            <person name="LaButti K."/>
            <person name="Lindquist E.A."/>
            <person name="Lucas S."/>
            <person name="Salamov A.A."/>
            <person name="Bradshaw R.E."/>
            <person name="Ciuffetti L."/>
            <person name="Hamelin R.C."/>
            <person name="Kema G.H.J."/>
            <person name="Lawrence C."/>
            <person name="Scott J.A."/>
            <person name="Spatafora J.W."/>
            <person name="Turgeon B.G."/>
            <person name="de Wit P.J.G.M."/>
            <person name="Zhong S."/>
            <person name="Goodwin S.B."/>
            <person name="Grigoriev I.V."/>
        </authorList>
    </citation>
    <scope>NUCLEOTIDE SEQUENCE [LARGE SCALE GENOMIC DNA]</scope>
    <source>
        <strain evidence="2 3">SO2202</strain>
    </source>
</reference>
<evidence type="ECO:0000313" key="2">
    <source>
        <dbReference type="EMBL" id="EMF09991.1"/>
    </source>
</evidence>
<feature type="compositionally biased region" description="Acidic residues" evidence="1">
    <location>
        <begin position="380"/>
        <end position="389"/>
    </location>
</feature>
<feature type="region of interest" description="Disordered" evidence="1">
    <location>
        <begin position="966"/>
        <end position="1000"/>
    </location>
</feature>
<dbReference type="OMA" id="WLIWLTP"/>
<feature type="compositionally biased region" description="Polar residues" evidence="1">
    <location>
        <begin position="551"/>
        <end position="580"/>
    </location>
</feature>
<sequence length="1276" mass="137028">MPHIGKQRLSRVVSSSALDVDAGFGASSATVNSLESKRATNGTNGETQRSPGLPGLPESLSKIDIEQAINLLQQLKKTASPEELVSLHKALLPTRDVSPVPPPQLSSIEEHAAFSALSGRTSSARPAGLATRGSFLEDPLRSQDEVAAKTTKGKDSSAEQHGAWFQETMSAVHARTFSITSTGTAPDSSYSRQGGAFSPGTLRVTNGRPASPEPATTLKLVASEDKSSPKEEIPPARRSEDAPVLVSGDASQATSQQRQRRHSQDSLGSGALLSLAQRRSQQWGLRTSRPIPSLTSVVQPKPQGPRPETLKPEQRQKSETKDDALPARRSTDMPRFEQRWNQRAKHLSNEYLLDCDIVTSPYVEQVHELPSHRLSTVKDLDEDEEEDDDACAKALLKLTSRPPALEQIQDGNEGGENSEEASAPNKAPFLRNSPPALRKQDSGYYSEASNSTPKRTSPTGASRATTLETTPEKSPVPAIDISTAAPVIPASSAANAEAKSAADPRSSSTSLHSPRSATAQKDAPPVESKRKLSPLAIFRSRARDAKKNRVAANTSSVASQPYESLPQSPSAQSSHTGKTSIETRRRTLQKKLPEPVRQQRKEEQDRARQSMDVSQATVGTPVTDSPTRMPEQQSTPATPTSAQTIIKHVPPAKHNSDADDEGSVSSSPHPSQSSHRSSRSWGGRGKSFGRRSSKTIPEESVEQPPVPPLPSSLERKRSKSLAGPGKALSKRPGNLENMANASCIRSHNETTADPVHSDFQSAARALETIPQKESEGSTIASVPRGVRRASLRGKKSRENMTKPAKAEAATPAQRVAPIPAKRSVQDLYPEWQSKPASEESSPAAQEAQIAAAQPQISLRGFPSHSIPPLPELPTDLESILCKADLMMSKKMKNSPKASPTAQSRSSAESGRDQSSTNLAPQDQDLSLSLFSQTVVGEPPIAEGPSDTEMPAEADSKPLHRRQFSFEPLIKPPRAAETKSKPASPTHDAQHSGWPGWEHQSARWHQRLSVIGGAAELPAADEMSPVDNTTPTANSPTSPSIVVSSHVTPPASEEAADSTSTAHKRRSTVQVVGHMPHDSDLENESAVPSLRRSNSIVSTATYVTMSSTDGRASRIVDLSRNSAISHTTTTTMTTTVSSHTSLYTSNNGSTSSVATGRNRSASQVSLTNYMPYRPADSVQAERSRALNMARRSCQVMKSDVDKMRLGRQPSRSKPTSPSGFNRYGGGLEFGWDRQAGLVGSAGTRSSSSDNLSRKSIKISEDYGLDLTDVPVFLQRRT</sequence>
<feature type="region of interest" description="Disordered" evidence="1">
    <location>
        <begin position="1138"/>
        <end position="1157"/>
    </location>
</feature>
<evidence type="ECO:0000313" key="3">
    <source>
        <dbReference type="Proteomes" id="UP000016931"/>
    </source>
</evidence>
<dbReference type="eggNOG" id="ENOG502SWU4">
    <property type="taxonomic scope" value="Eukaryota"/>
</dbReference>
<accession>M3AVB1</accession>
<protein>
    <submittedName>
        <fullName evidence="2">Uncharacterized protein</fullName>
    </submittedName>
</protein>
<gene>
    <name evidence="2" type="ORF">SEPMUDRAFT_151066</name>
</gene>
<feature type="compositionally biased region" description="Low complexity" evidence="1">
    <location>
        <begin position="801"/>
        <end position="812"/>
    </location>
</feature>
<evidence type="ECO:0000256" key="1">
    <source>
        <dbReference type="SAM" id="MobiDB-lite"/>
    </source>
</evidence>
<feature type="compositionally biased region" description="Basic and acidic residues" evidence="1">
    <location>
        <begin position="222"/>
        <end position="241"/>
    </location>
</feature>
<dbReference type="GeneID" id="27903709"/>
<feature type="region of interest" description="Disordered" evidence="1">
    <location>
        <begin position="936"/>
        <end position="955"/>
    </location>
</feature>
<feature type="compositionally biased region" description="Basic and acidic residues" evidence="1">
    <location>
        <begin position="581"/>
        <end position="609"/>
    </location>
</feature>
<feature type="compositionally biased region" description="Polar residues" evidence="1">
    <location>
        <begin position="27"/>
        <end position="50"/>
    </location>
</feature>
<feature type="compositionally biased region" description="Low complexity" evidence="1">
    <location>
        <begin position="838"/>
        <end position="857"/>
    </location>
</feature>
<dbReference type="OrthoDB" id="5341904at2759"/>
<feature type="compositionally biased region" description="Polar residues" evidence="1">
    <location>
        <begin position="180"/>
        <end position="192"/>
    </location>
</feature>
<dbReference type="HOGENOM" id="CLU_263506_0_0_1"/>
<feature type="region of interest" description="Disordered" evidence="1">
    <location>
        <begin position="119"/>
        <end position="160"/>
    </location>
</feature>
<feature type="compositionally biased region" description="Low complexity" evidence="1">
    <location>
        <begin position="266"/>
        <end position="276"/>
    </location>
</feature>
<dbReference type="AlphaFoldDB" id="M3AVB1"/>
<feature type="compositionally biased region" description="Basic and acidic residues" evidence="1">
    <location>
        <begin position="138"/>
        <end position="158"/>
    </location>
</feature>
<feature type="compositionally biased region" description="Low complexity" evidence="1">
    <location>
        <begin position="490"/>
        <end position="516"/>
    </location>
</feature>
<feature type="region of interest" description="Disordered" evidence="1">
    <location>
        <begin position="1020"/>
        <end position="1066"/>
    </location>
</feature>
<dbReference type="STRING" id="692275.M3AVB1"/>
<feature type="region of interest" description="Disordered" evidence="1">
    <location>
        <begin position="377"/>
        <end position="873"/>
    </location>
</feature>
<feature type="region of interest" description="Disordered" evidence="1">
    <location>
        <begin position="887"/>
        <end position="926"/>
    </location>
</feature>
<feature type="compositionally biased region" description="Polar residues" evidence="1">
    <location>
        <begin position="895"/>
        <end position="926"/>
    </location>
</feature>
<feature type="compositionally biased region" description="Polar residues" evidence="1">
    <location>
        <begin position="447"/>
        <end position="469"/>
    </location>
</feature>
<feature type="compositionally biased region" description="Polar residues" evidence="1">
    <location>
        <begin position="1141"/>
        <end position="1157"/>
    </location>
</feature>
<feature type="compositionally biased region" description="Basic residues" evidence="1">
    <location>
        <begin position="785"/>
        <end position="795"/>
    </location>
</feature>
<dbReference type="Proteomes" id="UP000016931">
    <property type="component" value="Unassembled WGS sequence"/>
</dbReference>
<feature type="compositionally biased region" description="Polar residues" evidence="1">
    <location>
        <begin position="611"/>
        <end position="644"/>
    </location>
</feature>
<feature type="region of interest" description="Disordered" evidence="1">
    <location>
        <begin position="180"/>
        <end position="337"/>
    </location>
</feature>
<feature type="region of interest" description="Disordered" evidence="1">
    <location>
        <begin position="26"/>
        <end position="58"/>
    </location>
</feature>
<proteinExistence type="predicted"/>
<dbReference type="EMBL" id="KB456268">
    <property type="protein sequence ID" value="EMF09991.1"/>
    <property type="molecule type" value="Genomic_DNA"/>
</dbReference>
<feature type="compositionally biased region" description="Polar residues" evidence="1">
    <location>
        <begin position="737"/>
        <end position="751"/>
    </location>
</feature>
<dbReference type="RefSeq" id="XP_016758112.1">
    <property type="nucleotide sequence ID" value="XM_016906572.1"/>
</dbReference>
<keyword evidence="3" id="KW-1185">Reference proteome</keyword>
<feature type="compositionally biased region" description="Low complexity" evidence="1">
    <location>
        <begin position="1050"/>
        <end position="1060"/>
    </location>
</feature>